<sequence>MMKKLWCRTIVLMSFLLVGTLSAQLQVGETSPDWTAPICVNGEGDWSLYEQANGAVNGGNYKVTWLNLYTSW</sequence>
<name>A0A382E5N3_9ZZZZ</name>
<dbReference type="AlphaFoldDB" id="A0A382E5N3"/>
<organism evidence="1">
    <name type="scientific">marine metagenome</name>
    <dbReference type="NCBI Taxonomy" id="408172"/>
    <lineage>
        <taxon>unclassified sequences</taxon>
        <taxon>metagenomes</taxon>
        <taxon>ecological metagenomes</taxon>
    </lineage>
</organism>
<accession>A0A382E5N3</accession>
<evidence type="ECO:0000313" key="1">
    <source>
        <dbReference type="EMBL" id="SVB46008.1"/>
    </source>
</evidence>
<dbReference type="EMBL" id="UINC01042839">
    <property type="protein sequence ID" value="SVB46008.1"/>
    <property type="molecule type" value="Genomic_DNA"/>
</dbReference>
<proteinExistence type="predicted"/>
<gene>
    <name evidence="1" type="ORF">METZ01_LOCUS198862</name>
</gene>
<protein>
    <submittedName>
        <fullName evidence="1">Uncharacterized protein</fullName>
    </submittedName>
</protein>
<reference evidence="1" key="1">
    <citation type="submission" date="2018-05" db="EMBL/GenBank/DDBJ databases">
        <authorList>
            <person name="Lanie J.A."/>
            <person name="Ng W.-L."/>
            <person name="Kazmierczak K.M."/>
            <person name="Andrzejewski T.M."/>
            <person name="Davidsen T.M."/>
            <person name="Wayne K.J."/>
            <person name="Tettelin H."/>
            <person name="Glass J.I."/>
            <person name="Rusch D."/>
            <person name="Podicherti R."/>
            <person name="Tsui H.-C.T."/>
            <person name="Winkler M.E."/>
        </authorList>
    </citation>
    <scope>NUCLEOTIDE SEQUENCE</scope>
</reference>